<keyword evidence="7" id="KW-0406">Ion transport</keyword>
<reference evidence="13 14" key="1">
    <citation type="submission" date="2016-04" db="EMBL/GenBank/DDBJ databases">
        <title>Draft genome sequence of Janthinobacterium psychrotolerans sp. nov., isolated from freshwater sediments in Denmark.</title>
        <authorList>
            <person name="Gong X."/>
            <person name="Skrivergaard S."/>
            <person name="Korsgaard B.S."/>
            <person name="Schreiber L."/>
            <person name="Marshall I.P."/>
            <person name="Finster K."/>
            <person name="Schramm A."/>
        </authorList>
    </citation>
    <scope>NUCLEOTIDE SEQUENCE [LARGE SCALE GENOMIC DNA]</scope>
    <source>
        <strain evidence="13 14">S3-2</strain>
    </source>
</reference>
<keyword evidence="3" id="KW-0813">Transport</keyword>
<dbReference type="InterPro" id="IPR023614">
    <property type="entry name" value="Porin_dom_sf"/>
</dbReference>
<evidence type="ECO:0000256" key="7">
    <source>
        <dbReference type="ARBA" id="ARBA00023065"/>
    </source>
</evidence>
<dbReference type="GO" id="GO:0015288">
    <property type="term" value="F:porin activity"/>
    <property type="evidence" value="ECO:0007669"/>
    <property type="project" value="UniProtKB-KW"/>
</dbReference>
<name>A0A1A7BXX9_9BURK</name>
<dbReference type="Pfam" id="PF13609">
    <property type="entry name" value="Porin_4"/>
    <property type="match status" value="1"/>
</dbReference>
<feature type="domain" description="Porin" evidence="12">
    <location>
        <begin position="7"/>
        <end position="327"/>
    </location>
</feature>
<dbReference type="OrthoDB" id="5293374at2"/>
<comment type="subcellular location">
    <subcellularLocation>
        <location evidence="1">Cell outer membrane</location>
        <topology evidence="1">Multi-pass membrane protein</topology>
    </subcellularLocation>
</comment>
<evidence type="ECO:0000256" key="9">
    <source>
        <dbReference type="ARBA" id="ARBA00023136"/>
    </source>
</evidence>
<evidence type="ECO:0000313" key="13">
    <source>
        <dbReference type="EMBL" id="OBV38476.1"/>
    </source>
</evidence>
<evidence type="ECO:0000256" key="4">
    <source>
        <dbReference type="ARBA" id="ARBA00022452"/>
    </source>
</evidence>
<dbReference type="PANTHER" id="PTHR34501">
    <property type="entry name" value="PROTEIN YDDL-RELATED"/>
    <property type="match status" value="1"/>
</dbReference>
<evidence type="ECO:0000256" key="8">
    <source>
        <dbReference type="ARBA" id="ARBA00023114"/>
    </source>
</evidence>
<dbReference type="SUPFAM" id="SSF56935">
    <property type="entry name" value="Porins"/>
    <property type="match status" value="1"/>
</dbReference>
<comment type="caution">
    <text evidence="13">The sequence shown here is derived from an EMBL/GenBank/DDBJ whole genome shotgun (WGS) entry which is preliminary data.</text>
</comment>
<dbReference type="GO" id="GO:0009279">
    <property type="term" value="C:cell outer membrane"/>
    <property type="evidence" value="ECO:0007669"/>
    <property type="project" value="UniProtKB-SubCell"/>
</dbReference>
<sequence>MKRTLYALALLASATPYALAQGNVNIYGTFDGGVRKLTNSNAAGDSKLSAGSNGTYLANRLGFTGTEDLGGDNKIRFMLESGFNTGTGALDNANGVLFNRAAWVSVAGKWGSLMAGRQYTVAFAAARDYEPFTFRYISLIPVGGGAGTTLPAAAIAAGLGASATSGTRFNNDLQYRLTTGPVTVMAEYAAGEQAGSVRNGAAQAVGLKYAEGPFNLGGAYTQKKTIAGQDNISWTAGGGYQLGDMIVKAGYSKERQQTPAAGTYANQLGWVGLLYQITPKVELAAAWYQTRYRHTATGERDFFIISCHYALSKRSRLYVDLDRNLYRGALVPATRQTGQTGITVGLSHSL</sequence>
<keyword evidence="8" id="KW-0626">Porin</keyword>
<keyword evidence="6 11" id="KW-0732">Signal</keyword>
<keyword evidence="5" id="KW-0812">Transmembrane</keyword>
<feature type="chain" id="PRO_5008355534" evidence="11">
    <location>
        <begin position="21"/>
        <end position="350"/>
    </location>
</feature>
<evidence type="ECO:0000313" key="14">
    <source>
        <dbReference type="Proteomes" id="UP000092713"/>
    </source>
</evidence>
<proteinExistence type="predicted"/>
<keyword evidence="9" id="KW-0472">Membrane</keyword>
<dbReference type="PANTHER" id="PTHR34501:SF9">
    <property type="entry name" value="MAJOR OUTER MEMBRANE PROTEIN P.IA"/>
    <property type="match status" value="1"/>
</dbReference>
<dbReference type="RefSeq" id="WP_065308729.1">
    <property type="nucleotide sequence ID" value="NZ_LOCQ01000057.1"/>
</dbReference>
<feature type="signal peptide" evidence="11">
    <location>
        <begin position="1"/>
        <end position="20"/>
    </location>
</feature>
<accession>A0A1A7BXX9</accession>
<evidence type="ECO:0000256" key="1">
    <source>
        <dbReference type="ARBA" id="ARBA00004571"/>
    </source>
</evidence>
<gene>
    <name evidence="13" type="ORF">ASR47_100676</name>
</gene>
<evidence type="ECO:0000259" key="12">
    <source>
        <dbReference type="Pfam" id="PF13609"/>
    </source>
</evidence>
<dbReference type="GO" id="GO:0046930">
    <property type="term" value="C:pore complex"/>
    <property type="evidence" value="ECO:0007669"/>
    <property type="project" value="UniProtKB-KW"/>
</dbReference>
<keyword evidence="10" id="KW-0998">Cell outer membrane</keyword>
<dbReference type="CDD" id="cd00342">
    <property type="entry name" value="gram_neg_porins"/>
    <property type="match status" value="1"/>
</dbReference>
<dbReference type="STRING" id="1747903.ASR47_100676"/>
<evidence type="ECO:0000256" key="11">
    <source>
        <dbReference type="SAM" id="SignalP"/>
    </source>
</evidence>
<evidence type="ECO:0000256" key="3">
    <source>
        <dbReference type="ARBA" id="ARBA00022448"/>
    </source>
</evidence>
<dbReference type="GO" id="GO:0006811">
    <property type="term" value="P:monoatomic ion transport"/>
    <property type="evidence" value="ECO:0007669"/>
    <property type="project" value="UniProtKB-KW"/>
</dbReference>
<dbReference type="Gene3D" id="2.40.160.10">
    <property type="entry name" value="Porin"/>
    <property type="match status" value="1"/>
</dbReference>
<comment type="subunit">
    <text evidence="2">Homotrimer.</text>
</comment>
<organism evidence="13 14">
    <name type="scientific">Janthinobacterium psychrotolerans</name>
    <dbReference type="NCBI Taxonomy" id="1747903"/>
    <lineage>
        <taxon>Bacteria</taxon>
        <taxon>Pseudomonadati</taxon>
        <taxon>Pseudomonadota</taxon>
        <taxon>Betaproteobacteria</taxon>
        <taxon>Burkholderiales</taxon>
        <taxon>Oxalobacteraceae</taxon>
        <taxon>Janthinobacterium</taxon>
    </lineage>
</organism>
<evidence type="ECO:0000256" key="2">
    <source>
        <dbReference type="ARBA" id="ARBA00011233"/>
    </source>
</evidence>
<keyword evidence="4" id="KW-1134">Transmembrane beta strand</keyword>
<evidence type="ECO:0000256" key="10">
    <source>
        <dbReference type="ARBA" id="ARBA00023237"/>
    </source>
</evidence>
<dbReference type="Proteomes" id="UP000092713">
    <property type="component" value="Unassembled WGS sequence"/>
</dbReference>
<dbReference type="InterPro" id="IPR050298">
    <property type="entry name" value="Gram-neg_bact_OMP"/>
</dbReference>
<dbReference type="EMBL" id="LOCQ01000057">
    <property type="protein sequence ID" value="OBV38476.1"/>
    <property type="molecule type" value="Genomic_DNA"/>
</dbReference>
<keyword evidence="14" id="KW-1185">Reference proteome</keyword>
<evidence type="ECO:0000256" key="6">
    <source>
        <dbReference type="ARBA" id="ARBA00022729"/>
    </source>
</evidence>
<evidence type="ECO:0000256" key="5">
    <source>
        <dbReference type="ARBA" id="ARBA00022692"/>
    </source>
</evidence>
<dbReference type="AlphaFoldDB" id="A0A1A7BXX9"/>
<dbReference type="InterPro" id="IPR033900">
    <property type="entry name" value="Gram_neg_porin_domain"/>
</dbReference>
<protein>
    <submittedName>
        <fullName evidence="13">Outer membrane protein (Porin)</fullName>
    </submittedName>
</protein>